<dbReference type="SUPFAM" id="SSF51161">
    <property type="entry name" value="Trimeric LpxA-like enzymes"/>
    <property type="match status" value="1"/>
</dbReference>
<gene>
    <name evidence="6" type="ORF">SUTH_03384</name>
</gene>
<dbReference type="AlphaFoldDB" id="W0SI64"/>
<evidence type="ECO:0000256" key="2">
    <source>
        <dbReference type="ARBA" id="ARBA00022679"/>
    </source>
</evidence>
<dbReference type="PIRSF" id="PIRSF000441">
    <property type="entry name" value="CysE"/>
    <property type="match status" value="1"/>
</dbReference>
<dbReference type="PROSITE" id="PS00101">
    <property type="entry name" value="HEXAPEP_TRANSFERASES"/>
    <property type="match status" value="1"/>
</dbReference>
<evidence type="ECO:0000256" key="5">
    <source>
        <dbReference type="PIRNR" id="PIRNR000441"/>
    </source>
</evidence>
<name>W0SI64_9PROT</name>
<accession>W0SI64</accession>
<dbReference type="InterPro" id="IPR011004">
    <property type="entry name" value="Trimer_LpxA-like_sf"/>
</dbReference>
<organism evidence="6 7">
    <name type="scientific">Sulfuritalea hydrogenivorans sk43H</name>
    <dbReference type="NCBI Taxonomy" id="1223802"/>
    <lineage>
        <taxon>Bacteria</taxon>
        <taxon>Pseudomonadati</taxon>
        <taxon>Pseudomonadota</taxon>
        <taxon>Betaproteobacteria</taxon>
        <taxon>Nitrosomonadales</taxon>
        <taxon>Sterolibacteriaceae</taxon>
        <taxon>Sulfuritalea</taxon>
    </lineage>
</organism>
<keyword evidence="7" id="KW-1185">Reference proteome</keyword>
<reference evidence="6 7" key="1">
    <citation type="journal article" date="2014" name="Syst. Appl. Microbiol.">
        <title>Complete genomes of freshwater sulfur oxidizers Sulfuricella denitrificans skB26 and Sulfuritalea hydrogenivorans sk43H: genetic insights into the sulfur oxidation pathway of betaproteobacteria.</title>
        <authorList>
            <person name="Watanabe T."/>
            <person name="Kojima H."/>
            <person name="Fukui M."/>
        </authorList>
    </citation>
    <scope>NUCLEOTIDE SEQUENCE [LARGE SCALE GENOMIC DNA]</scope>
    <source>
        <strain evidence="6">DSM22779</strain>
    </source>
</reference>
<keyword evidence="3" id="KW-0677">Repeat</keyword>
<evidence type="ECO:0000256" key="1">
    <source>
        <dbReference type="ARBA" id="ARBA00007274"/>
    </source>
</evidence>
<dbReference type="InterPro" id="IPR001451">
    <property type="entry name" value="Hexapep"/>
</dbReference>
<evidence type="ECO:0000313" key="6">
    <source>
        <dbReference type="EMBL" id="BAO31154.1"/>
    </source>
</evidence>
<keyword evidence="2 5" id="KW-0808">Transferase</keyword>
<dbReference type="Gene3D" id="2.160.10.10">
    <property type="entry name" value="Hexapeptide repeat proteins"/>
    <property type="match status" value="1"/>
</dbReference>
<dbReference type="PANTHER" id="PTHR42811">
    <property type="entry name" value="SERINE ACETYLTRANSFERASE"/>
    <property type="match status" value="1"/>
</dbReference>
<dbReference type="InterPro" id="IPR045304">
    <property type="entry name" value="LbH_SAT"/>
</dbReference>
<comment type="catalytic activity">
    <reaction evidence="5">
        <text>L-serine + acetyl-CoA = O-acetyl-L-serine + CoA</text>
        <dbReference type="Rhea" id="RHEA:24560"/>
        <dbReference type="ChEBI" id="CHEBI:33384"/>
        <dbReference type="ChEBI" id="CHEBI:57287"/>
        <dbReference type="ChEBI" id="CHEBI:57288"/>
        <dbReference type="ChEBI" id="CHEBI:58340"/>
        <dbReference type="EC" id="2.3.1.30"/>
    </reaction>
</comment>
<dbReference type="GO" id="GO:0009001">
    <property type="term" value="F:serine O-acetyltransferase activity"/>
    <property type="evidence" value="ECO:0007669"/>
    <property type="project" value="UniProtKB-EC"/>
</dbReference>
<dbReference type="RefSeq" id="WP_041100910.1">
    <property type="nucleotide sequence ID" value="NZ_AP012547.1"/>
</dbReference>
<dbReference type="PROSITE" id="PS51257">
    <property type="entry name" value="PROKAR_LIPOPROTEIN"/>
    <property type="match status" value="1"/>
</dbReference>
<evidence type="ECO:0000256" key="4">
    <source>
        <dbReference type="ARBA" id="ARBA00023315"/>
    </source>
</evidence>
<dbReference type="Proteomes" id="UP000031637">
    <property type="component" value="Chromosome"/>
</dbReference>
<evidence type="ECO:0000256" key="3">
    <source>
        <dbReference type="ARBA" id="ARBA00022737"/>
    </source>
</evidence>
<dbReference type="GO" id="GO:0006535">
    <property type="term" value="P:cysteine biosynthetic process from serine"/>
    <property type="evidence" value="ECO:0007669"/>
    <property type="project" value="InterPro"/>
</dbReference>
<proteinExistence type="inferred from homology"/>
<dbReference type="InterPro" id="IPR018357">
    <property type="entry name" value="Hexapep_transf_CS"/>
</dbReference>
<dbReference type="EMBL" id="AP012547">
    <property type="protein sequence ID" value="BAO31154.1"/>
    <property type="molecule type" value="Genomic_DNA"/>
</dbReference>
<dbReference type="EC" id="2.3.1.30" evidence="5"/>
<evidence type="ECO:0000313" key="7">
    <source>
        <dbReference type="Proteomes" id="UP000031637"/>
    </source>
</evidence>
<dbReference type="CDD" id="cd03354">
    <property type="entry name" value="LbH_SAT"/>
    <property type="match status" value="1"/>
</dbReference>
<keyword evidence="4 5" id="KW-0012">Acyltransferase</keyword>
<dbReference type="GO" id="GO:0005737">
    <property type="term" value="C:cytoplasm"/>
    <property type="evidence" value="ECO:0007669"/>
    <property type="project" value="InterPro"/>
</dbReference>
<comment type="similarity">
    <text evidence="1 5">Belongs to the transferase hexapeptide repeat family.</text>
</comment>
<protein>
    <recommendedName>
        <fullName evidence="5">Serine acetyltransferase</fullName>
        <ecNumber evidence="5">2.3.1.30</ecNumber>
    </recommendedName>
</protein>
<sequence>MTKLWLDIERYYFLCGHRGPVSGTMLFAACFNPRMVPVVLLRLAEYFHGRRIGLLAKFFSAINVLVFGIEVSPLVEIGGGLFLPHTVGTVIGAARIGDNCTIMQGVTLGTSEPEIGFTAAARPVVGNGVLIGAGAKVIGGITVGDHAKIGANAVVLRDVPSHSVAVGVPATVLARSASGEPDGPK</sequence>
<dbReference type="KEGG" id="shd:SUTH_03384"/>
<dbReference type="Pfam" id="PF00132">
    <property type="entry name" value="Hexapep"/>
    <property type="match status" value="1"/>
</dbReference>
<dbReference type="STRING" id="1223802.SUTH_03384"/>
<dbReference type="InterPro" id="IPR005881">
    <property type="entry name" value="Ser_O-AcTrfase"/>
</dbReference>
<dbReference type="HOGENOM" id="CLU_051638_10_2_4"/>